<evidence type="ECO:0000256" key="1">
    <source>
        <dbReference type="SAM" id="MobiDB-lite"/>
    </source>
</evidence>
<dbReference type="PANTHER" id="PTHR33673">
    <property type="entry name" value="SUPPRESSOR SRP40-LIKE PROTEIN"/>
    <property type="match status" value="1"/>
</dbReference>
<feature type="compositionally biased region" description="Basic and acidic residues" evidence="1">
    <location>
        <begin position="1"/>
        <end position="14"/>
    </location>
</feature>
<keyword evidence="3" id="KW-1185">Reference proteome</keyword>
<proteinExistence type="predicted"/>
<protein>
    <submittedName>
        <fullName evidence="2">Uncharacterized protein</fullName>
    </submittedName>
</protein>
<dbReference type="OrthoDB" id="676141at2759"/>
<feature type="compositionally biased region" description="Low complexity" evidence="1">
    <location>
        <begin position="20"/>
        <end position="34"/>
    </location>
</feature>
<feature type="compositionally biased region" description="Polar residues" evidence="1">
    <location>
        <begin position="227"/>
        <end position="236"/>
    </location>
</feature>
<reference evidence="3" key="1">
    <citation type="journal article" date="2018" name="Gigascience">
        <title>Genome assembly of the Pink Ipe (Handroanthus impetiginosus, Bignoniaceae), a highly valued, ecologically keystone Neotropical timber forest tree.</title>
        <authorList>
            <person name="Silva-Junior O.B."/>
            <person name="Grattapaglia D."/>
            <person name="Novaes E."/>
            <person name="Collevatti R.G."/>
        </authorList>
    </citation>
    <scope>NUCLEOTIDE SEQUENCE [LARGE SCALE GENOMIC DNA]</scope>
    <source>
        <strain evidence="3">cv. UFG-1</strain>
    </source>
</reference>
<organism evidence="2 3">
    <name type="scientific">Handroanthus impetiginosus</name>
    <dbReference type="NCBI Taxonomy" id="429701"/>
    <lineage>
        <taxon>Eukaryota</taxon>
        <taxon>Viridiplantae</taxon>
        <taxon>Streptophyta</taxon>
        <taxon>Embryophyta</taxon>
        <taxon>Tracheophyta</taxon>
        <taxon>Spermatophyta</taxon>
        <taxon>Magnoliopsida</taxon>
        <taxon>eudicotyledons</taxon>
        <taxon>Gunneridae</taxon>
        <taxon>Pentapetalae</taxon>
        <taxon>asterids</taxon>
        <taxon>lamiids</taxon>
        <taxon>Lamiales</taxon>
        <taxon>Bignoniaceae</taxon>
        <taxon>Crescentiina</taxon>
        <taxon>Tabebuia alliance</taxon>
        <taxon>Handroanthus</taxon>
    </lineage>
</organism>
<feature type="region of interest" description="Disordered" evidence="1">
    <location>
        <begin position="218"/>
        <end position="250"/>
    </location>
</feature>
<feature type="compositionally biased region" description="Polar residues" evidence="1">
    <location>
        <begin position="47"/>
        <end position="64"/>
    </location>
</feature>
<accession>A0A2G9GAG2</accession>
<dbReference type="Proteomes" id="UP000231279">
    <property type="component" value="Unassembled WGS sequence"/>
</dbReference>
<comment type="caution">
    <text evidence="2">The sequence shown here is derived from an EMBL/GenBank/DDBJ whole genome shotgun (WGS) entry which is preliminary data.</text>
</comment>
<gene>
    <name evidence="2" type="ORF">CDL12_25211</name>
</gene>
<feature type="compositionally biased region" description="Polar residues" evidence="1">
    <location>
        <begin position="74"/>
        <end position="84"/>
    </location>
</feature>
<dbReference type="AlphaFoldDB" id="A0A2G9GAG2"/>
<dbReference type="EMBL" id="NKXS01005999">
    <property type="protein sequence ID" value="PIN02273.1"/>
    <property type="molecule type" value="Genomic_DNA"/>
</dbReference>
<evidence type="ECO:0000313" key="2">
    <source>
        <dbReference type="EMBL" id="PIN02273.1"/>
    </source>
</evidence>
<feature type="region of interest" description="Disordered" evidence="1">
    <location>
        <begin position="158"/>
        <end position="187"/>
    </location>
</feature>
<feature type="compositionally biased region" description="Basic and acidic residues" evidence="1">
    <location>
        <begin position="172"/>
        <end position="187"/>
    </location>
</feature>
<feature type="region of interest" description="Disordered" evidence="1">
    <location>
        <begin position="266"/>
        <end position="286"/>
    </location>
</feature>
<feature type="region of interest" description="Disordered" evidence="1">
    <location>
        <begin position="1"/>
        <end position="84"/>
    </location>
</feature>
<sequence length="308" mass="33428">MEPESVHRTNENAKKNPHVSSPSSSSTDGSLSSSTECISSPDIATENRMQSSSQMKSPPVQTMGQPPGYDPNRIPSSIFSTKPANPTEWSVASNESLFSIHMGNNSFSRDYAILFGRSGEFPRPEEWNNKSGELPRLEEWNNSQSNLRYVSEVKTNELTSLPPSLPPVMEVPMHEETSIKSGELSRNENKSLNIAPASTPAEVVNVPVAAAITPDVKKSLSVEGPLSSPSHPTTFASTSCLSSESRNSSSSFVFPVLVNDSGKVGSLKAVPEKPEQPQSPAKQVFKETANAPESARWCSCFPWWPQCC</sequence>
<feature type="compositionally biased region" description="Low complexity" evidence="1">
    <location>
        <begin position="237"/>
        <end position="250"/>
    </location>
</feature>
<evidence type="ECO:0000313" key="3">
    <source>
        <dbReference type="Proteomes" id="UP000231279"/>
    </source>
</evidence>
<name>A0A2G9GAG2_9LAMI</name>
<dbReference type="STRING" id="429701.A0A2G9GAG2"/>
<dbReference type="PANTHER" id="PTHR33673:SF36">
    <property type="entry name" value="MYB-LIKE PROTEIN Q"/>
    <property type="match status" value="1"/>
</dbReference>